<comment type="caution">
    <text evidence="2">The sequence shown here is derived from an EMBL/GenBank/DDBJ whole genome shotgun (WGS) entry which is preliminary data.</text>
</comment>
<evidence type="ECO:0000313" key="2">
    <source>
        <dbReference type="EMBL" id="MRH77868.1"/>
    </source>
</evidence>
<dbReference type="InterPro" id="IPR038696">
    <property type="entry name" value="IalB_sf"/>
</dbReference>
<evidence type="ECO:0000313" key="3">
    <source>
        <dbReference type="Proteomes" id="UP000433788"/>
    </source>
</evidence>
<evidence type="ECO:0008006" key="4">
    <source>
        <dbReference type="Google" id="ProtNLM"/>
    </source>
</evidence>
<feature type="chain" id="PRO_5026942124" description="Invasion associated locus B family protein" evidence="1">
    <location>
        <begin position="38"/>
        <end position="196"/>
    </location>
</feature>
<keyword evidence="1" id="KW-0732">Signal</keyword>
<dbReference type="Gene3D" id="2.60.40.1880">
    <property type="entry name" value="Invasion associated locus B (IalB) protein"/>
    <property type="match status" value="1"/>
</dbReference>
<sequence>MNPKTVNFGKRKDAHTVLKNLLFTLALVLMGASSVNAQSLDEPMDEPLPEPEVRGTFDDWVVRCGPADPDAFGAEDLCEMYQQVSEQESGQTVLEMVIGYPPGESELVALMSLPLGIRLPPGGQLRVEDREPVSFPIQICIDSGCRADVALDEETVSAMRSGMEAAVVIADPQGRGVALPISLRGFSAALDELEGL</sequence>
<reference evidence="2 3" key="1">
    <citation type="submission" date="2019-11" db="EMBL/GenBank/DDBJ databases">
        <authorList>
            <person name="Zhang X.Y."/>
        </authorList>
    </citation>
    <scope>NUCLEOTIDE SEQUENCE [LARGE SCALE GENOMIC DNA]</scope>
    <source>
        <strain evidence="2 3">C176</strain>
    </source>
</reference>
<gene>
    <name evidence="2" type="ORF">GH984_04040</name>
</gene>
<dbReference type="InterPro" id="IPR010642">
    <property type="entry name" value="Invasion_prot_B"/>
</dbReference>
<name>A0A6N7QRU1_9GAMM</name>
<dbReference type="Pfam" id="PF06776">
    <property type="entry name" value="IalB"/>
    <property type="match status" value="1"/>
</dbReference>
<evidence type="ECO:0000256" key="1">
    <source>
        <dbReference type="SAM" id="SignalP"/>
    </source>
</evidence>
<protein>
    <recommendedName>
        <fullName evidence="4">Invasion associated locus B family protein</fullName>
    </recommendedName>
</protein>
<feature type="signal peptide" evidence="1">
    <location>
        <begin position="1"/>
        <end position="37"/>
    </location>
</feature>
<organism evidence="2 3">
    <name type="scientific">Spiribacter salilacus</name>
    <dbReference type="NCBI Taxonomy" id="2664894"/>
    <lineage>
        <taxon>Bacteria</taxon>
        <taxon>Pseudomonadati</taxon>
        <taxon>Pseudomonadota</taxon>
        <taxon>Gammaproteobacteria</taxon>
        <taxon>Chromatiales</taxon>
        <taxon>Ectothiorhodospiraceae</taxon>
        <taxon>Spiribacter</taxon>
    </lineage>
</organism>
<dbReference type="AlphaFoldDB" id="A0A6N7QRU1"/>
<accession>A0A6N7QRU1</accession>
<proteinExistence type="predicted"/>
<dbReference type="Proteomes" id="UP000433788">
    <property type="component" value="Unassembled WGS sequence"/>
</dbReference>
<keyword evidence="3" id="KW-1185">Reference proteome</keyword>
<dbReference type="EMBL" id="WJPP01000002">
    <property type="protein sequence ID" value="MRH77868.1"/>
    <property type="molecule type" value="Genomic_DNA"/>
</dbReference>